<sequence>MDRAAKFSRDELMRTCALYRVTTPLEHAGQHLLATLVILTRIRIEREQRPRALHHVDLKRRAAGDFDE</sequence>
<accession>A0A378YV59</accession>
<dbReference type="KEGG" id="ppnm:LV28_18920"/>
<organism evidence="1 2">
    <name type="scientific">Pandoraea pnomenusa</name>
    <dbReference type="NCBI Taxonomy" id="93220"/>
    <lineage>
        <taxon>Bacteria</taxon>
        <taxon>Pseudomonadati</taxon>
        <taxon>Pseudomonadota</taxon>
        <taxon>Betaproteobacteria</taxon>
        <taxon>Burkholderiales</taxon>
        <taxon>Burkholderiaceae</taxon>
        <taxon>Pandoraea</taxon>
    </lineage>
</organism>
<dbReference type="AlphaFoldDB" id="A0A378YV59"/>
<proteinExistence type="predicted"/>
<evidence type="ECO:0000313" key="2">
    <source>
        <dbReference type="Proteomes" id="UP000254573"/>
    </source>
</evidence>
<evidence type="ECO:0000313" key="1">
    <source>
        <dbReference type="EMBL" id="SUA80427.1"/>
    </source>
</evidence>
<dbReference type="EMBL" id="UGSG01000001">
    <property type="protein sequence ID" value="SUA80427.1"/>
    <property type="molecule type" value="Genomic_DNA"/>
</dbReference>
<reference evidence="1 2" key="1">
    <citation type="submission" date="2018-06" db="EMBL/GenBank/DDBJ databases">
        <authorList>
            <consortium name="Pathogen Informatics"/>
            <person name="Doyle S."/>
        </authorList>
    </citation>
    <scope>NUCLEOTIDE SEQUENCE [LARGE SCALE GENOMIC DNA]</scope>
    <source>
        <strain evidence="1 2">NCTC13160</strain>
    </source>
</reference>
<gene>
    <name evidence="1" type="ORF">NCTC13160_03737</name>
</gene>
<dbReference type="RefSeq" id="WP_038619919.1">
    <property type="nucleotide sequence ID" value="NZ_CP009553.3"/>
</dbReference>
<name>A0A378YV59_9BURK</name>
<dbReference type="Proteomes" id="UP000254573">
    <property type="component" value="Unassembled WGS sequence"/>
</dbReference>
<protein>
    <submittedName>
        <fullName evidence="1">Uncharacterized protein</fullName>
    </submittedName>
</protein>